<keyword evidence="11" id="KW-1185">Reference proteome</keyword>
<feature type="transmembrane region" description="Helical" evidence="6">
    <location>
        <begin position="435"/>
        <end position="456"/>
    </location>
</feature>
<comment type="subcellular location">
    <subcellularLocation>
        <location evidence="1">Membrane</location>
        <topology evidence="1">Multi-pass membrane protein</topology>
    </subcellularLocation>
</comment>
<gene>
    <name evidence="8" type="ORF">B6S09_10615</name>
    <name evidence="9" type="ORF">LY04_02120</name>
</gene>
<dbReference type="Gene3D" id="1.20.1250.20">
    <property type="entry name" value="MFS general substrate transporter like domains"/>
    <property type="match status" value="1"/>
</dbReference>
<feature type="transmembrane region" description="Helical" evidence="6">
    <location>
        <begin position="528"/>
        <end position="550"/>
    </location>
</feature>
<comment type="caution">
    <text evidence="8">The sequence shown here is derived from an EMBL/GenBank/DDBJ whole genome shotgun (WGS) entry which is preliminary data.</text>
</comment>
<feature type="transmembrane region" description="Helical" evidence="6">
    <location>
        <begin position="169"/>
        <end position="188"/>
    </location>
</feature>
<feature type="transmembrane region" description="Helical" evidence="6">
    <location>
        <begin position="730"/>
        <end position="755"/>
    </location>
</feature>
<sequence length="916" mass="98469">MSVLWRNWLSMTAILGLVLAILSSLALLQHNSILAMLLKQRLSVVAQSTAGDFRPVATMGLPLSMLRNAQAVLREARANDANIRAIYITEHDGSVIHTDGALGQAGLAPAVLHTLQQHQHQQVWSSETDTALTSAAAIVRGDHSVAGWVLVFYTKDAFNKTTRQLERKIIQSGLGIWGLVSLLAWGVLRRQLGGAVKGFAQVQRLLAQFAQHRPGQPLPDAPDTNGCGLFIHELPRLHRKLSLAATRYARALHQQTGTSGPADPQPGNTTLTTELIKQAPDTSMARALSRRLAPALVMLVVAVVLLQGWQIYRQVLDSFEPEQSVRLELIGSLANRTIQRAVSAGVPLNSLVGASRYFEELLHDFPEVSYLAMTAHRLEVEAGQHVQPRPDNWWSGRDETSVFPITDNAGETGRIIVEANPHYFAQQLQNLTLDLAMVMVVAMLLAYQVVVVTLSLSMTGPLNRLNHLLIRQSRGDFSCRLGHHRHSALDRAAAFLSARADTLCQRQQSAGNTCATPRLLRFAYLNDIRLPVFLFGVADALSISFLPVYTRLLDNPLHWLNAGVVLSLPLAGYLLAITLGAPLVRALNARWGVRRLLLLAALLMLAANAGMAAAVTTVDLIIFRTLAGLGYAAATLAGQDYLLDVVPREMRGRALGLFTSALFSGIFSGAAVGGLIADRSGPPAVFLTGALIALVAAVLVWCFIPPDPRQTAGSTFRLADLLQPLRNTRFIVLITGLAIPANVMIQGFIAFLVALQMNALGATAADVARMVMLYFLLLLLIAPVAPRLDKHLHISTRAILGALLAATALGVAAIWPGYWSMLYAVAGAGAGQGLMRDAAVAIAITLAESDLAHLGQDTVLGSLRMVERAGSIIGLLATAWLASQLGYSAGIAAIALWLLTGMLVLLMAKLTGTLSY</sequence>
<evidence type="ECO:0000256" key="6">
    <source>
        <dbReference type="SAM" id="Phobius"/>
    </source>
</evidence>
<dbReference type="EMBL" id="SODO01000007">
    <property type="protein sequence ID" value="TDW58768.1"/>
    <property type="molecule type" value="Genomic_DNA"/>
</dbReference>
<evidence type="ECO:0000256" key="3">
    <source>
        <dbReference type="ARBA" id="ARBA00022692"/>
    </source>
</evidence>
<keyword evidence="5 6" id="KW-0472">Membrane</keyword>
<name>A0A235CH89_9GAMM</name>
<dbReference type="GO" id="GO:0022857">
    <property type="term" value="F:transmembrane transporter activity"/>
    <property type="evidence" value="ECO:0007669"/>
    <property type="project" value="InterPro"/>
</dbReference>
<feature type="domain" description="Major facilitator superfamily (MFS) profile" evidence="7">
    <location>
        <begin position="524"/>
        <end position="912"/>
    </location>
</feature>
<feature type="transmembrane region" description="Helical" evidence="6">
    <location>
        <begin position="655"/>
        <end position="677"/>
    </location>
</feature>
<dbReference type="OrthoDB" id="7786710at2"/>
<keyword evidence="2" id="KW-0813">Transport</keyword>
<evidence type="ECO:0000259" key="7">
    <source>
        <dbReference type="PROSITE" id="PS50850"/>
    </source>
</evidence>
<dbReference type="PROSITE" id="PS50850">
    <property type="entry name" value="MFS"/>
    <property type="match status" value="1"/>
</dbReference>
<feature type="transmembrane region" description="Helical" evidence="6">
    <location>
        <begin position="798"/>
        <end position="818"/>
    </location>
</feature>
<dbReference type="Pfam" id="PF07690">
    <property type="entry name" value="MFS_1"/>
    <property type="match status" value="1"/>
</dbReference>
<keyword evidence="4 6" id="KW-1133">Transmembrane helix</keyword>
<evidence type="ECO:0000256" key="4">
    <source>
        <dbReference type="ARBA" id="ARBA00022989"/>
    </source>
</evidence>
<dbReference type="SUPFAM" id="SSF103473">
    <property type="entry name" value="MFS general substrate transporter"/>
    <property type="match status" value="1"/>
</dbReference>
<evidence type="ECO:0000256" key="1">
    <source>
        <dbReference type="ARBA" id="ARBA00004141"/>
    </source>
</evidence>
<dbReference type="InterPro" id="IPR020846">
    <property type="entry name" value="MFS_dom"/>
</dbReference>
<dbReference type="Proteomes" id="UP000243640">
    <property type="component" value="Unassembled WGS sequence"/>
</dbReference>
<reference evidence="9 11" key="2">
    <citation type="submission" date="2019-03" db="EMBL/GenBank/DDBJ databases">
        <title>Genomic Encyclopedia of Archaeal and Bacterial Type Strains, Phase II (KMG-II): from individual species to whole genera.</title>
        <authorList>
            <person name="Goeker M."/>
        </authorList>
    </citation>
    <scope>NUCLEOTIDE SEQUENCE [LARGE SCALE GENOMIC DNA]</scope>
    <source>
        <strain evidence="9 11">DSM 15594</strain>
    </source>
</reference>
<dbReference type="GO" id="GO:0016020">
    <property type="term" value="C:membrane"/>
    <property type="evidence" value="ECO:0007669"/>
    <property type="project" value="UniProtKB-SubCell"/>
</dbReference>
<feature type="transmembrane region" description="Helical" evidence="6">
    <location>
        <begin position="885"/>
        <end position="908"/>
    </location>
</feature>
<evidence type="ECO:0000256" key="2">
    <source>
        <dbReference type="ARBA" id="ARBA00022448"/>
    </source>
</evidence>
<accession>A0A235CH89</accession>
<dbReference type="PANTHER" id="PTHR23506:SF23">
    <property type="entry name" value="GH10249P"/>
    <property type="match status" value="1"/>
</dbReference>
<feature type="transmembrane region" description="Helical" evidence="6">
    <location>
        <begin position="767"/>
        <end position="786"/>
    </location>
</feature>
<evidence type="ECO:0000313" key="8">
    <source>
        <dbReference type="EMBL" id="OYD23900.1"/>
    </source>
</evidence>
<protein>
    <submittedName>
        <fullName evidence="9">MFS family arabinose efflux permease</fullName>
    </submittedName>
</protein>
<evidence type="ECO:0000313" key="11">
    <source>
        <dbReference type="Proteomes" id="UP000295058"/>
    </source>
</evidence>
<feature type="transmembrane region" description="Helical" evidence="6">
    <location>
        <begin position="621"/>
        <end position="643"/>
    </location>
</feature>
<dbReference type="RefSeq" id="WP_094278460.1">
    <property type="nucleotide sequence ID" value="NZ_NQJF01000008.1"/>
</dbReference>
<keyword evidence="3 6" id="KW-0812">Transmembrane</keyword>
<reference evidence="8 10" key="1">
    <citation type="submission" date="2017-08" db="EMBL/GenBank/DDBJ databases">
        <title>Draft Genome Sequence of the Marine Bacterium Oceanimonas baumannii ATCC 700832.</title>
        <authorList>
            <person name="Mcclelland W.D."/>
            <person name="Brennan M.A."/>
            <person name="Trachtenberg A.M."/>
            <person name="Maclea K.S."/>
        </authorList>
    </citation>
    <scope>NUCLEOTIDE SEQUENCE [LARGE SCALE GENOMIC DNA]</scope>
    <source>
        <strain evidence="8 10">ATCC 700832</strain>
    </source>
</reference>
<feature type="transmembrane region" description="Helical" evidence="6">
    <location>
        <begin position="562"/>
        <end position="584"/>
    </location>
</feature>
<dbReference type="PANTHER" id="PTHR23506">
    <property type="entry name" value="GH10249P"/>
    <property type="match status" value="1"/>
</dbReference>
<evidence type="ECO:0000256" key="5">
    <source>
        <dbReference type="ARBA" id="ARBA00023136"/>
    </source>
</evidence>
<evidence type="ECO:0000313" key="10">
    <source>
        <dbReference type="Proteomes" id="UP000243640"/>
    </source>
</evidence>
<dbReference type="InterPro" id="IPR050930">
    <property type="entry name" value="MFS_Vesicular_Transporter"/>
</dbReference>
<dbReference type="EMBL" id="NQJF01000008">
    <property type="protein sequence ID" value="OYD23900.1"/>
    <property type="molecule type" value="Genomic_DNA"/>
</dbReference>
<dbReference type="Proteomes" id="UP000295058">
    <property type="component" value="Unassembled WGS sequence"/>
</dbReference>
<evidence type="ECO:0000313" key="9">
    <source>
        <dbReference type="EMBL" id="TDW58768.1"/>
    </source>
</evidence>
<feature type="transmembrane region" description="Helical" evidence="6">
    <location>
        <begin position="292"/>
        <end position="312"/>
    </location>
</feature>
<feature type="transmembrane region" description="Helical" evidence="6">
    <location>
        <begin position="596"/>
        <end position="615"/>
    </location>
</feature>
<feature type="transmembrane region" description="Helical" evidence="6">
    <location>
        <begin position="683"/>
        <end position="704"/>
    </location>
</feature>
<organism evidence="8 10">
    <name type="scientific">Oceanimonas baumannii</name>
    <dbReference type="NCBI Taxonomy" id="129578"/>
    <lineage>
        <taxon>Bacteria</taxon>
        <taxon>Pseudomonadati</taxon>
        <taxon>Pseudomonadota</taxon>
        <taxon>Gammaproteobacteria</taxon>
        <taxon>Aeromonadales</taxon>
        <taxon>Aeromonadaceae</taxon>
        <taxon>Oceanimonas</taxon>
    </lineage>
</organism>
<proteinExistence type="predicted"/>
<dbReference type="InterPro" id="IPR036259">
    <property type="entry name" value="MFS_trans_sf"/>
</dbReference>
<dbReference type="InterPro" id="IPR011701">
    <property type="entry name" value="MFS"/>
</dbReference>
<dbReference type="AlphaFoldDB" id="A0A235CH89"/>